<dbReference type="KEGG" id="mbu:Mbur_1230"/>
<dbReference type="GO" id="GO:0019354">
    <property type="term" value="P:siroheme biosynthetic process"/>
    <property type="evidence" value="ECO:0007669"/>
    <property type="project" value="UniProtKB-UniPathway"/>
</dbReference>
<dbReference type="AlphaFoldDB" id="Q12WM4"/>
<dbReference type="InterPro" id="IPR042518">
    <property type="entry name" value="SirC_C"/>
</dbReference>
<dbReference type="Pfam" id="PF13241">
    <property type="entry name" value="NAD_binding_7"/>
    <property type="match status" value="1"/>
</dbReference>
<evidence type="ECO:0000256" key="3">
    <source>
        <dbReference type="ARBA" id="ARBA00023002"/>
    </source>
</evidence>
<evidence type="ECO:0000256" key="1">
    <source>
        <dbReference type="ARBA" id="ARBA00005010"/>
    </source>
</evidence>
<dbReference type="OrthoDB" id="10510at2157"/>
<evidence type="ECO:0000256" key="2">
    <source>
        <dbReference type="ARBA" id="ARBA00012400"/>
    </source>
</evidence>
<organism evidence="7 8">
    <name type="scientific">Methanococcoides burtonii (strain DSM 6242 / NBRC 107633 / OCM 468 / ACE-M)</name>
    <dbReference type="NCBI Taxonomy" id="259564"/>
    <lineage>
        <taxon>Archaea</taxon>
        <taxon>Methanobacteriati</taxon>
        <taxon>Methanobacteriota</taxon>
        <taxon>Stenosarchaea group</taxon>
        <taxon>Methanomicrobia</taxon>
        <taxon>Methanosarcinales</taxon>
        <taxon>Methanosarcinaceae</taxon>
        <taxon>Methanococcoides</taxon>
    </lineage>
</organism>
<evidence type="ECO:0000313" key="8">
    <source>
        <dbReference type="Proteomes" id="UP000001979"/>
    </source>
</evidence>
<comment type="pathway">
    <text evidence="1">Porphyrin-containing compound metabolism; siroheme biosynthesis; sirohydrochlorin from precorrin-2: step 1/1.</text>
</comment>
<dbReference type="Proteomes" id="UP000001979">
    <property type="component" value="Chromosome"/>
</dbReference>
<keyword evidence="3 7" id="KW-0560">Oxidoreductase</keyword>
<dbReference type="SUPFAM" id="SSF75615">
    <property type="entry name" value="Siroheme synthase middle domains-like"/>
    <property type="match status" value="1"/>
</dbReference>
<evidence type="ECO:0000256" key="4">
    <source>
        <dbReference type="ARBA" id="ARBA00023027"/>
    </source>
</evidence>
<dbReference type="EC" id="1.3.1.76" evidence="2"/>
<reference evidence="8" key="1">
    <citation type="journal article" date="2009" name="ISME J.">
        <title>The genome sequence of the psychrophilic archaeon, Methanococcoides burtonii: the role of genome evolution in cold adaptation.</title>
        <authorList>
            <person name="Allen M.A."/>
            <person name="Lauro F.M."/>
            <person name="Williams T.J."/>
            <person name="Burg D."/>
            <person name="Siddiqui K.S."/>
            <person name="De Francisci D."/>
            <person name="Chong K.W."/>
            <person name="Pilak O."/>
            <person name="Chew H.H."/>
            <person name="De Maere M.Z."/>
            <person name="Ting L."/>
            <person name="Katrib M."/>
            <person name="Ng C."/>
            <person name="Sowers K.R."/>
            <person name="Galperin M.Y."/>
            <person name="Anderson I.J."/>
            <person name="Ivanova N."/>
            <person name="Dalin E."/>
            <person name="Martinez M."/>
            <person name="Lapidus A."/>
            <person name="Hauser L."/>
            <person name="Land M."/>
            <person name="Thomas T."/>
            <person name="Cavicchioli R."/>
        </authorList>
    </citation>
    <scope>NUCLEOTIDE SEQUENCE [LARGE SCALE GENOMIC DNA]</scope>
    <source>
        <strain evidence="8">DSM 6242 / NBRC 107633 / OCM 468 / ACE-M</strain>
    </source>
</reference>
<evidence type="ECO:0000313" key="7">
    <source>
        <dbReference type="EMBL" id="ABE52152.1"/>
    </source>
</evidence>
<dbReference type="GO" id="GO:0043115">
    <property type="term" value="F:precorrin-2 dehydrogenase activity"/>
    <property type="evidence" value="ECO:0007669"/>
    <property type="project" value="UniProtKB-EC"/>
</dbReference>
<dbReference type="Gene3D" id="1.10.8.610">
    <property type="entry name" value="SirC, precorrin-2 dehydrogenase, C-terminal helical domain-like"/>
    <property type="match status" value="1"/>
</dbReference>
<dbReference type="EMBL" id="CP000300">
    <property type="protein sequence ID" value="ABE52152.1"/>
    <property type="molecule type" value="Genomic_DNA"/>
</dbReference>
<accession>Q12WM4</accession>
<comment type="catalytic activity">
    <reaction evidence="6">
        <text>precorrin-2 + NAD(+) = sirohydrochlorin + NADH + 2 H(+)</text>
        <dbReference type="Rhea" id="RHEA:15613"/>
        <dbReference type="ChEBI" id="CHEBI:15378"/>
        <dbReference type="ChEBI" id="CHEBI:57540"/>
        <dbReference type="ChEBI" id="CHEBI:57945"/>
        <dbReference type="ChEBI" id="CHEBI:58351"/>
        <dbReference type="ChEBI" id="CHEBI:58827"/>
        <dbReference type="EC" id="1.3.1.76"/>
    </reaction>
</comment>
<dbReference type="NCBIfam" id="TIGR01470">
    <property type="entry name" value="cysG_Nterm"/>
    <property type="match status" value="1"/>
</dbReference>
<evidence type="ECO:0000256" key="5">
    <source>
        <dbReference type="ARBA" id="ARBA00023244"/>
    </source>
</evidence>
<protein>
    <recommendedName>
        <fullName evidence="2">precorrin-2 dehydrogenase</fullName>
        <ecNumber evidence="2">1.3.1.76</ecNumber>
    </recommendedName>
</protein>
<name>Q12WM4_METBU</name>
<dbReference type="RefSeq" id="WP_011499298.1">
    <property type="nucleotide sequence ID" value="NC_007955.1"/>
</dbReference>
<sequence>MTGRALGRKYLPLFIDMEGRKVVVFGGGSVGFRKASLFAEYAETVVISIDLSPELEELASSSKVELIKSDLSSVSDESILDLMEDAFLVIPATNVPSLNDRIRELAQGCGILVNRIDMAGEVVIPSVIQRNGLSIGISTFGSSPAVSKYTRRKLEAIITPQYGEMIRLQDEMRTLLKSKVDLQKERKALLWKILEDKAIWDALEVSYEKGYNVAYNIVQEHLDKKG</sequence>
<dbReference type="HOGENOM" id="CLU_011276_8_1_2"/>
<dbReference type="InterPro" id="IPR036291">
    <property type="entry name" value="NAD(P)-bd_dom_sf"/>
</dbReference>
<dbReference type="SUPFAM" id="SSF51735">
    <property type="entry name" value="NAD(P)-binding Rossmann-fold domains"/>
    <property type="match status" value="1"/>
</dbReference>
<dbReference type="PANTHER" id="PTHR35330:SF1">
    <property type="entry name" value="SIROHEME BIOSYNTHESIS PROTEIN MET8"/>
    <property type="match status" value="1"/>
</dbReference>
<dbReference type="InterPro" id="IPR028161">
    <property type="entry name" value="Met8-like"/>
</dbReference>
<dbReference type="PANTHER" id="PTHR35330">
    <property type="entry name" value="SIROHEME BIOSYNTHESIS PROTEIN MET8"/>
    <property type="match status" value="1"/>
</dbReference>
<dbReference type="STRING" id="259564.Mbur_1230"/>
<dbReference type="InterPro" id="IPR006367">
    <property type="entry name" value="Sirohaem_synthase_N"/>
</dbReference>
<keyword evidence="4" id="KW-0520">NAD</keyword>
<keyword evidence="7" id="KW-0456">Lyase</keyword>
<keyword evidence="8" id="KW-1185">Reference proteome</keyword>
<dbReference type="UniPathway" id="UPA00262">
    <property type="reaction ID" value="UER00222"/>
</dbReference>
<dbReference type="GO" id="GO:0004325">
    <property type="term" value="F:ferrochelatase activity"/>
    <property type="evidence" value="ECO:0007669"/>
    <property type="project" value="InterPro"/>
</dbReference>
<evidence type="ECO:0000256" key="6">
    <source>
        <dbReference type="ARBA" id="ARBA00047561"/>
    </source>
</evidence>
<dbReference type="GeneID" id="3998554"/>
<dbReference type="Gene3D" id="3.40.50.720">
    <property type="entry name" value="NAD(P)-binding Rossmann-like Domain"/>
    <property type="match status" value="1"/>
</dbReference>
<proteinExistence type="predicted"/>
<gene>
    <name evidence="7" type="primary">cysGB</name>
    <name evidence="7" type="ordered locus">Mbur_1230</name>
</gene>
<keyword evidence="5" id="KW-0627">Porphyrin biosynthesis</keyword>